<accession>A0ABM1NTE5</accession>
<dbReference type="GeneID" id="108610566"/>
<feature type="short sequence motif" description="Histidine triad motif" evidence="7">
    <location>
        <begin position="131"/>
        <end position="135"/>
    </location>
</feature>
<dbReference type="Proteomes" id="UP000694904">
    <property type="component" value="Chromosome 3"/>
</dbReference>
<reference evidence="10" key="1">
    <citation type="journal article" date="1997" name="Nucleic Acids Res.">
        <title>tRNAscan-SE: a program for improved detection of transfer RNA genes in genomic sequence.</title>
        <authorList>
            <person name="Lowe T.M."/>
            <person name="Eddy S.R."/>
        </authorList>
    </citation>
    <scope>NUCLEOTIDE SEQUENCE [LARGE SCALE GENOMIC DNA]</scope>
</reference>
<keyword evidence="1" id="KW-0547">Nucleotide-binding</keyword>
<feature type="signal peptide" evidence="8">
    <location>
        <begin position="1"/>
        <end position="25"/>
    </location>
</feature>
<keyword evidence="10" id="KW-1185">Reference proteome</keyword>
<reference evidence="10" key="2">
    <citation type="journal article" date="2016" name="G3 (Bethesda)">
        <title>Genome Evolution in Three Species of Cactophilic Drosophila.</title>
        <authorList>
            <person name="Sanchez-Flores A."/>
            <person name="Penazola F."/>
            <person name="Carpinteyro-Ponce J."/>
            <person name="Nazario-Yepiz N."/>
            <person name="Abreu-Goodger C."/>
            <person name="Machado C.A."/>
            <person name="Markow T.A."/>
        </authorList>
    </citation>
    <scope>NUCLEOTIDE SEQUENCE [LARGE SCALE GENOMIC DNA]</scope>
</reference>
<evidence type="ECO:0000256" key="4">
    <source>
        <dbReference type="ARBA" id="ARBA00025764"/>
    </source>
</evidence>
<dbReference type="Gene3D" id="3.30.428.10">
    <property type="entry name" value="HIT-like"/>
    <property type="match status" value="1"/>
</dbReference>
<organism evidence="10 11">
    <name type="scientific">Drosophila arizonae</name>
    <name type="common">Fruit fly</name>
    <dbReference type="NCBI Taxonomy" id="7263"/>
    <lineage>
        <taxon>Eukaryota</taxon>
        <taxon>Metazoa</taxon>
        <taxon>Ecdysozoa</taxon>
        <taxon>Arthropoda</taxon>
        <taxon>Hexapoda</taxon>
        <taxon>Insecta</taxon>
        <taxon>Pterygota</taxon>
        <taxon>Neoptera</taxon>
        <taxon>Endopterygota</taxon>
        <taxon>Diptera</taxon>
        <taxon>Brachycera</taxon>
        <taxon>Muscomorpha</taxon>
        <taxon>Ephydroidea</taxon>
        <taxon>Drosophilidae</taxon>
        <taxon>Drosophila</taxon>
    </lineage>
</organism>
<dbReference type="InterPro" id="IPR011146">
    <property type="entry name" value="HIT-like"/>
</dbReference>
<reference evidence="11" key="3">
    <citation type="submission" date="2025-08" db="UniProtKB">
        <authorList>
            <consortium name="RefSeq"/>
        </authorList>
    </citation>
    <scope>IDENTIFICATION</scope>
    <source>
        <tissue evidence="11">Whole organism</tissue>
    </source>
</reference>
<evidence type="ECO:0000256" key="7">
    <source>
        <dbReference type="PROSITE-ProRule" id="PRU00464"/>
    </source>
</evidence>
<dbReference type="Pfam" id="PF11969">
    <property type="entry name" value="DcpS_C"/>
    <property type="match status" value="1"/>
</dbReference>
<dbReference type="SUPFAM" id="SSF54197">
    <property type="entry name" value="HIT-like"/>
    <property type="match status" value="1"/>
</dbReference>
<gene>
    <name evidence="11" type="primary">LOC108610566</name>
</gene>
<evidence type="ECO:0000256" key="6">
    <source>
        <dbReference type="ARBA" id="ARBA00042361"/>
    </source>
</evidence>
<evidence type="ECO:0000256" key="3">
    <source>
        <dbReference type="ARBA" id="ARBA00024472"/>
    </source>
</evidence>
<dbReference type="RefSeq" id="XP_017858231.1">
    <property type="nucleotide sequence ID" value="XM_018002742.1"/>
</dbReference>
<protein>
    <recommendedName>
        <fullName evidence="5">Adenosine 5'-monophosphoramidase HINT3</fullName>
    </recommendedName>
    <alternativeName>
        <fullName evidence="6">Histidine triad nucleotide-binding protein 3</fullName>
    </alternativeName>
</protein>
<sequence>MLKKRHLLIPLACLVLFIFIKYTIEFGNDLNDQSPIECLFCNIAHGRITPPKLEFENDEYVIFKDKNPASTYHYLAIPKQHFDSLKVLNKSHVGLVERMQNGMIRFLESKNVSKENAVIGFHIPPFISQKHLHLHGISPKSEMDLSNRINFFIPSFWFKSADDAIESLKLADL</sequence>
<name>A0ABM1NTE5_DROAR</name>
<dbReference type="PANTHER" id="PTHR12486:SF5">
    <property type="entry name" value="ADENOSINE 5'-MONOPHOSPHORAMIDASE HINT3"/>
    <property type="match status" value="1"/>
</dbReference>
<evidence type="ECO:0000256" key="5">
    <source>
        <dbReference type="ARBA" id="ARBA00039802"/>
    </source>
</evidence>
<proteinExistence type="inferred from homology"/>
<evidence type="ECO:0000256" key="1">
    <source>
        <dbReference type="ARBA" id="ARBA00022741"/>
    </source>
</evidence>
<dbReference type="PANTHER" id="PTHR12486">
    <property type="entry name" value="APRATAXIN-RELATED"/>
    <property type="match status" value="1"/>
</dbReference>
<evidence type="ECO:0000313" key="10">
    <source>
        <dbReference type="Proteomes" id="UP000694904"/>
    </source>
</evidence>
<evidence type="ECO:0000256" key="2">
    <source>
        <dbReference type="ARBA" id="ARBA00022801"/>
    </source>
</evidence>
<evidence type="ECO:0000259" key="9">
    <source>
        <dbReference type="PROSITE" id="PS51084"/>
    </source>
</evidence>
<dbReference type="PROSITE" id="PS51084">
    <property type="entry name" value="HIT_2"/>
    <property type="match status" value="1"/>
</dbReference>
<keyword evidence="8" id="KW-0732">Signal</keyword>
<evidence type="ECO:0000256" key="8">
    <source>
        <dbReference type="SAM" id="SignalP"/>
    </source>
</evidence>
<feature type="chain" id="PRO_5045709522" description="Adenosine 5'-monophosphoramidase HINT3" evidence="8">
    <location>
        <begin position="26"/>
        <end position="173"/>
    </location>
</feature>
<comment type="catalytic activity">
    <reaction evidence="3">
        <text>adenosine 5'-phosphoramidate + H2O = NH4(+) + AMP</text>
        <dbReference type="Rhea" id="RHEA:67916"/>
        <dbReference type="ChEBI" id="CHEBI:15377"/>
        <dbReference type="ChEBI" id="CHEBI:28938"/>
        <dbReference type="ChEBI" id="CHEBI:57890"/>
        <dbReference type="ChEBI" id="CHEBI:456215"/>
    </reaction>
</comment>
<feature type="domain" description="HIT" evidence="9">
    <location>
        <begin position="39"/>
        <end position="147"/>
    </location>
</feature>
<keyword evidence="2" id="KW-0378">Hydrolase</keyword>
<evidence type="ECO:0000313" key="11">
    <source>
        <dbReference type="RefSeq" id="XP_017858231.1"/>
    </source>
</evidence>
<dbReference type="InterPro" id="IPR036265">
    <property type="entry name" value="HIT-like_sf"/>
</dbReference>
<comment type="similarity">
    <text evidence="4">Belongs to the HINT family.</text>
</comment>